<dbReference type="Pfam" id="PF13855">
    <property type="entry name" value="LRR_8"/>
    <property type="match status" value="1"/>
</dbReference>
<dbReference type="GO" id="GO:0016020">
    <property type="term" value="C:membrane"/>
    <property type="evidence" value="ECO:0007669"/>
    <property type="project" value="UniProtKB-SubCell"/>
</dbReference>
<evidence type="ECO:0000256" key="1">
    <source>
        <dbReference type="ARBA" id="ARBA00004479"/>
    </source>
</evidence>
<dbReference type="PANTHER" id="PTHR24368">
    <property type="entry name" value="AMPHOTERIN-INDUCED PROTEIN"/>
    <property type="match status" value="1"/>
</dbReference>
<dbReference type="Gene3D" id="3.80.10.10">
    <property type="entry name" value="Ribonuclease Inhibitor"/>
    <property type="match status" value="1"/>
</dbReference>
<evidence type="ECO:0000256" key="2">
    <source>
        <dbReference type="ARBA" id="ARBA00022692"/>
    </source>
</evidence>
<sequence>MEVQRSLLPFRMLKPKTRKSCVATLQHIFCKPAGGTDLYDCGSKKNMREVYLENSSLDFLPLYIIDFCGFFFLNVKSVVLTKLLEGNVLIRLEQLHLDDVLFRQEWSWEPLKILEKLLRFSVANMPVTVLNGSLLNHLNDKLQNFTLTSTNTTIISPNALQKFSDLEYVSIQDNDIAELQRSMFPSPAKIKYFCFRKNKLTSLPMDLFEEMPDLQHIELQGNMISEIHHSTFKGIWDNLSSLLLEGNPFKCHCKMLWLAKKKSPIHFTGSCYAPKFKYGKLLKNLSSRDFRCFR</sequence>
<dbReference type="PANTHER" id="PTHR24368:SF210">
    <property type="entry name" value="SURFACE ANTIGEN BSPA-LIKE"/>
    <property type="match status" value="1"/>
</dbReference>
<dbReference type="InterPro" id="IPR031283">
    <property type="entry name" value="AMIGO"/>
</dbReference>
<gene>
    <name evidence="6" type="ORF">CDAR_37631</name>
</gene>
<dbReference type="InterPro" id="IPR032675">
    <property type="entry name" value="LRR_dom_sf"/>
</dbReference>
<keyword evidence="3" id="KW-1133">Transmembrane helix</keyword>
<keyword evidence="7" id="KW-1185">Reference proteome</keyword>
<evidence type="ECO:0000313" key="7">
    <source>
        <dbReference type="Proteomes" id="UP001054837"/>
    </source>
</evidence>
<accession>A0AAV4R1X1</accession>
<dbReference type="InterPro" id="IPR001611">
    <property type="entry name" value="Leu-rich_rpt"/>
</dbReference>
<organism evidence="6 7">
    <name type="scientific">Caerostris darwini</name>
    <dbReference type="NCBI Taxonomy" id="1538125"/>
    <lineage>
        <taxon>Eukaryota</taxon>
        <taxon>Metazoa</taxon>
        <taxon>Ecdysozoa</taxon>
        <taxon>Arthropoda</taxon>
        <taxon>Chelicerata</taxon>
        <taxon>Arachnida</taxon>
        <taxon>Araneae</taxon>
        <taxon>Araneomorphae</taxon>
        <taxon>Entelegynae</taxon>
        <taxon>Araneoidea</taxon>
        <taxon>Araneidae</taxon>
        <taxon>Caerostris</taxon>
    </lineage>
</organism>
<dbReference type="EMBL" id="BPLQ01005315">
    <property type="protein sequence ID" value="GIY14058.1"/>
    <property type="molecule type" value="Genomic_DNA"/>
</dbReference>
<keyword evidence="4" id="KW-0472">Membrane</keyword>
<name>A0AAV4R1X1_9ARAC</name>
<dbReference type="SUPFAM" id="SSF52058">
    <property type="entry name" value="L domain-like"/>
    <property type="match status" value="1"/>
</dbReference>
<keyword evidence="2" id="KW-0812">Transmembrane</keyword>
<reference evidence="6 7" key="1">
    <citation type="submission" date="2021-06" db="EMBL/GenBank/DDBJ databases">
        <title>Caerostris darwini draft genome.</title>
        <authorList>
            <person name="Kono N."/>
            <person name="Arakawa K."/>
        </authorList>
    </citation>
    <scope>NUCLEOTIDE SEQUENCE [LARGE SCALE GENOMIC DNA]</scope>
</reference>
<protein>
    <submittedName>
        <fullName evidence="6">Uncharacterized protein</fullName>
    </submittedName>
</protein>
<keyword evidence="5" id="KW-0325">Glycoprotein</keyword>
<comment type="caution">
    <text evidence="6">The sequence shown here is derived from an EMBL/GenBank/DDBJ whole genome shotgun (WGS) entry which is preliminary data.</text>
</comment>
<proteinExistence type="predicted"/>
<evidence type="ECO:0000256" key="3">
    <source>
        <dbReference type="ARBA" id="ARBA00022989"/>
    </source>
</evidence>
<evidence type="ECO:0000313" key="6">
    <source>
        <dbReference type="EMBL" id="GIY14058.1"/>
    </source>
</evidence>
<comment type="subcellular location">
    <subcellularLocation>
        <location evidence="1">Membrane</location>
        <topology evidence="1">Single-pass type I membrane protein</topology>
    </subcellularLocation>
</comment>
<evidence type="ECO:0000256" key="5">
    <source>
        <dbReference type="ARBA" id="ARBA00023180"/>
    </source>
</evidence>
<dbReference type="AlphaFoldDB" id="A0AAV4R1X1"/>
<dbReference type="Proteomes" id="UP001054837">
    <property type="component" value="Unassembled WGS sequence"/>
</dbReference>
<evidence type="ECO:0000256" key="4">
    <source>
        <dbReference type="ARBA" id="ARBA00023136"/>
    </source>
</evidence>